<feature type="domain" description="DUF1980" evidence="2">
    <location>
        <begin position="5"/>
        <end position="97"/>
    </location>
</feature>
<dbReference type="InterPro" id="IPR052955">
    <property type="entry name" value="UPF0703_membrane_permease"/>
</dbReference>
<dbReference type="Proteomes" id="UP000430692">
    <property type="component" value="Unassembled WGS sequence"/>
</dbReference>
<proteinExistence type="predicted"/>
<gene>
    <name evidence="4" type="ORF">GSM42_06410</name>
</gene>
<comment type="caution">
    <text evidence="4">The sequence shown here is derived from an EMBL/GenBank/DDBJ whole genome shotgun (WGS) entry which is preliminary data.</text>
</comment>
<dbReference type="Pfam" id="PF21537">
    <property type="entry name" value="DUF1980_C"/>
    <property type="match status" value="1"/>
</dbReference>
<feature type="transmembrane region" description="Helical" evidence="1">
    <location>
        <begin position="66"/>
        <end position="84"/>
    </location>
</feature>
<dbReference type="PANTHER" id="PTHR40047:SF1">
    <property type="entry name" value="UPF0703 PROTEIN YCGQ"/>
    <property type="match status" value="1"/>
</dbReference>
<sequence>MSSIIRAALLFGLAFMVAYLIITRELSYFINPRFQYLSIFSLIFLLILGCVQINHYKRPSAHRIGTWGYLIVLLPICAFLLFPSKPLDASIADQKVYTYVPTEKPKNQSTDQQQLAQEDDSWEEPYKQKASELEKLSVITLSSKNYLEVTNVLMMYPEKFVGKKITSTGFVYREEGLKDNQFVLARLSMSCCVADAGVVGFLIDTPLSNQFKKDQWYEIEGTFEITKNETGEVPGIKLKSYKRVPALKDSYVYQQF</sequence>
<evidence type="ECO:0000256" key="1">
    <source>
        <dbReference type="SAM" id="Phobius"/>
    </source>
</evidence>
<dbReference type="PANTHER" id="PTHR40047">
    <property type="entry name" value="UPF0703 PROTEIN YCGQ"/>
    <property type="match status" value="1"/>
</dbReference>
<dbReference type="RefSeq" id="WP_160800715.1">
    <property type="nucleotide sequence ID" value="NZ_WUUL01000003.1"/>
</dbReference>
<dbReference type="InterPro" id="IPR048447">
    <property type="entry name" value="DUF1980_C"/>
</dbReference>
<reference evidence="4 5" key="1">
    <citation type="submission" date="2019-12" db="EMBL/GenBank/DDBJ databases">
        <title>Whole-genome analyses of novel actinobacteria.</title>
        <authorList>
            <person name="Sahin N."/>
            <person name="Saygin H."/>
        </authorList>
    </citation>
    <scope>NUCLEOTIDE SEQUENCE [LARGE SCALE GENOMIC DNA]</scope>
    <source>
        <strain evidence="4 5">KC615</strain>
    </source>
</reference>
<dbReference type="Pfam" id="PF09323">
    <property type="entry name" value="DUF1980"/>
    <property type="match status" value="1"/>
</dbReference>
<name>A0A6I4VP69_9BACL</name>
<evidence type="ECO:0000259" key="2">
    <source>
        <dbReference type="Pfam" id="PF09323"/>
    </source>
</evidence>
<evidence type="ECO:0000259" key="3">
    <source>
        <dbReference type="Pfam" id="PF21537"/>
    </source>
</evidence>
<evidence type="ECO:0000313" key="5">
    <source>
        <dbReference type="Proteomes" id="UP000430692"/>
    </source>
</evidence>
<dbReference type="NCBIfam" id="TIGR03943">
    <property type="entry name" value="TIGR03943 family putative permease subunit"/>
    <property type="match status" value="1"/>
</dbReference>
<protein>
    <submittedName>
        <fullName evidence="4">TIGR03943 family protein</fullName>
    </submittedName>
</protein>
<keyword evidence="1" id="KW-0812">Transmembrane</keyword>
<keyword evidence="1" id="KW-1133">Transmembrane helix</keyword>
<organism evidence="4 5">
    <name type="scientific">Shimazuella alba</name>
    <dbReference type="NCBI Taxonomy" id="2690964"/>
    <lineage>
        <taxon>Bacteria</taxon>
        <taxon>Bacillati</taxon>
        <taxon>Bacillota</taxon>
        <taxon>Bacilli</taxon>
        <taxon>Bacillales</taxon>
        <taxon>Thermoactinomycetaceae</taxon>
        <taxon>Shimazuella</taxon>
    </lineage>
</organism>
<feature type="transmembrane region" description="Helical" evidence="1">
    <location>
        <begin position="34"/>
        <end position="54"/>
    </location>
</feature>
<feature type="transmembrane region" description="Helical" evidence="1">
    <location>
        <begin position="7"/>
        <end position="22"/>
    </location>
</feature>
<evidence type="ECO:0000313" key="4">
    <source>
        <dbReference type="EMBL" id="MXQ53367.1"/>
    </source>
</evidence>
<dbReference type="EMBL" id="WUUL01000003">
    <property type="protein sequence ID" value="MXQ53367.1"/>
    <property type="molecule type" value="Genomic_DNA"/>
</dbReference>
<accession>A0A6I4VP69</accession>
<dbReference type="AlphaFoldDB" id="A0A6I4VP69"/>
<dbReference type="InterPro" id="IPR048493">
    <property type="entry name" value="DUF1980_N"/>
</dbReference>
<feature type="domain" description="DUF1980" evidence="3">
    <location>
        <begin position="120"/>
        <end position="254"/>
    </location>
</feature>
<dbReference type="InterPro" id="IPR015402">
    <property type="entry name" value="DUF1980"/>
</dbReference>
<keyword evidence="5" id="KW-1185">Reference proteome</keyword>
<keyword evidence="1" id="KW-0472">Membrane</keyword>